<proteinExistence type="predicted"/>
<sequence length="299" mass="31567">MSDGSQLIYGSSGIFIPRQEIGYILVGGAGSLAYCSVTDLLSDSILFGQTRLQSAHCSSDSLLLQVVNGAHHPMAAAHLHAVPRPMIHPDHPLPLICSSHIIYSVPILYRANPIPSLGTAALSLYIAPLKSKPLRGSSVNVPCGSNVPTAGTPPTCLDSKSGYTVGTVAILSGYATVDSKCLSIVVEGRVVSIIAGVDHGDTEWMLFLLAHHAGLILKPGQLTAGTVSHHLQCSNFVAYCQTVWTLACGSMVGVGLVCADVILYSVYWVEREASNGIEGEKFEGCDEEYAVKAGEAYEK</sequence>
<gene>
    <name evidence="1" type="ORF">M752DRAFT_217347</name>
</gene>
<keyword evidence="2" id="KW-1185">Reference proteome</keyword>
<protein>
    <submittedName>
        <fullName evidence="1">Uncharacterized protein</fullName>
    </submittedName>
</protein>
<evidence type="ECO:0000313" key="1">
    <source>
        <dbReference type="EMBL" id="RDK41152.1"/>
    </source>
</evidence>
<reference evidence="1 2" key="1">
    <citation type="submission" date="2018-07" db="EMBL/GenBank/DDBJ databases">
        <title>Section-level genome sequencing of Aspergillus section Nigri to investigate inter- and intra-species variation.</title>
        <authorList>
            <consortium name="DOE Joint Genome Institute"/>
            <person name="Vesth T.C."/>
            <person name="Nybo J.L."/>
            <person name="Theobald S."/>
            <person name="Frisvad J.C."/>
            <person name="Larsen T.O."/>
            <person name="Nielsen K.F."/>
            <person name="Hoof J.B."/>
            <person name="Brandl J."/>
            <person name="Salamov A."/>
            <person name="Riley R."/>
            <person name="Gladden J.M."/>
            <person name="Phatale P."/>
            <person name="Nielsen M.T."/>
            <person name="Lyhne E.K."/>
            <person name="Kogle M.E."/>
            <person name="Strasser K."/>
            <person name="McDonnell E."/>
            <person name="Barry K."/>
            <person name="Clum A."/>
            <person name="Chen C."/>
            <person name="Nolan M."/>
            <person name="Sandor L."/>
            <person name="Kuo A."/>
            <person name="Lipzen A."/>
            <person name="Hainaut M."/>
            <person name="Drula E."/>
            <person name="Tsang A."/>
            <person name="Magnuson J.K."/>
            <person name="Henrissat B."/>
            <person name="Wiebenga A."/>
            <person name="Simmons B.A."/>
            <person name="Makela M.R."/>
            <person name="De vries R.P."/>
            <person name="Grigoriev I.V."/>
            <person name="Mortensen U.H."/>
            <person name="Baker S.E."/>
            <person name="Andersen M.R."/>
        </authorList>
    </citation>
    <scope>NUCLEOTIDE SEQUENCE [LARGE SCALE GENOMIC DNA]</scope>
    <source>
        <strain evidence="1 2">ATCC 13157</strain>
    </source>
</reference>
<dbReference type="EMBL" id="KZ851856">
    <property type="protein sequence ID" value="RDK41152.1"/>
    <property type="molecule type" value="Genomic_DNA"/>
</dbReference>
<evidence type="ECO:0000313" key="2">
    <source>
        <dbReference type="Proteomes" id="UP000254937"/>
    </source>
</evidence>
<accession>A0A370PG63</accession>
<dbReference type="AlphaFoldDB" id="A0A370PG63"/>
<dbReference type="Proteomes" id="UP000254937">
    <property type="component" value="Unassembled WGS sequence"/>
</dbReference>
<name>A0A370PG63_ASPPH</name>
<organism evidence="1 2">
    <name type="scientific">Aspergillus phoenicis ATCC 13157</name>
    <dbReference type="NCBI Taxonomy" id="1353007"/>
    <lineage>
        <taxon>Eukaryota</taxon>
        <taxon>Fungi</taxon>
        <taxon>Dikarya</taxon>
        <taxon>Ascomycota</taxon>
        <taxon>Pezizomycotina</taxon>
        <taxon>Eurotiomycetes</taxon>
        <taxon>Eurotiomycetidae</taxon>
        <taxon>Eurotiales</taxon>
        <taxon>Aspergillaceae</taxon>
        <taxon>Aspergillus</taxon>
    </lineage>
</organism>